<name>H6C443_EXODN</name>
<accession>H6C443</accession>
<dbReference type="Pfam" id="PF00753">
    <property type="entry name" value="Lactamase_B"/>
    <property type="match status" value="1"/>
</dbReference>
<dbReference type="eggNOG" id="ENOG502SHBX">
    <property type="taxonomic scope" value="Eukaryota"/>
</dbReference>
<dbReference type="PANTHER" id="PTHR42951">
    <property type="entry name" value="METALLO-BETA-LACTAMASE DOMAIN-CONTAINING"/>
    <property type="match status" value="1"/>
</dbReference>
<evidence type="ECO:0000259" key="1">
    <source>
        <dbReference type="Pfam" id="PF00753"/>
    </source>
</evidence>
<dbReference type="Proteomes" id="UP000007304">
    <property type="component" value="Unassembled WGS sequence"/>
</dbReference>
<dbReference type="InterPro" id="IPR001279">
    <property type="entry name" value="Metallo-B-lactamas"/>
</dbReference>
<evidence type="ECO:0000313" key="3">
    <source>
        <dbReference type="Proteomes" id="UP000007304"/>
    </source>
</evidence>
<dbReference type="AlphaFoldDB" id="H6C443"/>
<dbReference type="RefSeq" id="XP_009158029.1">
    <property type="nucleotide sequence ID" value="XM_009159781.1"/>
</dbReference>
<dbReference type="InterPro" id="IPR036866">
    <property type="entry name" value="RibonucZ/Hydroxyglut_hydro"/>
</dbReference>
<dbReference type="Gene3D" id="3.60.15.10">
    <property type="entry name" value="Ribonuclease Z/Hydroxyacylglutathione hydrolase-like"/>
    <property type="match status" value="1"/>
</dbReference>
<dbReference type="GeneID" id="20310237"/>
<dbReference type="OrthoDB" id="536211at2759"/>
<proteinExistence type="predicted"/>
<dbReference type="InParanoid" id="H6C443"/>
<dbReference type="PANTHER" id="PTHR42951:SF14">
    <property type="entry name" value="METALLO-BETA-LACTAMASE SUPERFAMILY PROTEIN"/>
    <property type="match status" value="1"/>
</dbReference>
<keyword evidence="3" id="KW-1185">Reference proteome</keyword>
<dbReference type="VEuPathDB" id="FungiDB:HMPREF1120_05598"/>
<dbReference type="EMBL" id="JH226134">
    <property type="protein sequence ID" value="EHY57568.1"/>
    <property type="molecule type" value="Genomic_DNA"/>
</dbReference>
<protein>
    <recommendedName>
        <fullName evidence="1">Metallo-beta-lactamase domain-containing protein</fullName>
    </recommendedName>
</protein>
<sequence length="137" mass="15167">MATTLRADLYVAPPIPWAKPNGQQGGVWSPISCTLIHGSEEAVLVDTPITTSQTESLVAWIKERIPTKKLVKIYITHGHGDHWFGEPTLMKHFPNAVPIATPKVVAYIKEHLRNRMGVMGNAVPWSNRRTKVPPATV</sequence>
<organism evidence="2 3">
    <name type="scientific">Exophiala dermatitidis (strain ATCC 34100 / CBS 525.76 / NIH/UT8656)</name>
    <name type="common">Black yeast</name>
    <name type="synonym">Wangiella dermatitidis</name>
    <dbReference type="NCBI Taxonomy" id="858893"/>
    <lineage>
        <taxon>Eukaryota</taxon>
        <taxon>Fungi</taxon>
        <taxon>Dikarya</taxon>
        <taxon>Ascomycota</taxon>
        <taxon>Pezizomycotina</taxon>
        <taxon>Eurotiomycetes</taxon>
        <taxon>Chaetothyriomycetidae</taxon>
        <taxon>Chaetothyriales</taxon>
        <taxon>Herpotrichiellaceae</taxon>
        <taxon>Exophiala</taxon>
    </lineage>
</organism>
<dbReference type="SUPFAM" id="SSF56281">
    <property type="entry name" value="Metallo-hydrolase/oxidoreductase"/>
    <property type="match status" value="1"/>
</dbReference>
<evidence type="ECO:0000313" key="2">
    <source>
        <dbReference type="EMBL" id="EHY57568.1"/>
    </source>
</evidence>
<dbReference type="HOGENOM" id="CLU_2039087_0_0_1"/>
<reference evidence="2" key="1">
    <citation type="submission" date="2011-07" db="EMBL/GenBank/DDBJ databases">
        <title>The Genome Sequence of Exophiala (Wangiella) dermatitidis NIH/UT8656.</title>
        <authorList>
            <consortium name="The Broad Institute Genome Sequencing Platform"/>
            <person name="Cuomo C."/>
            <person name="Wang Z."/>
            <person name="Hunicke-Smith S."/>
            <person name="Szanislo P.J."/>
            <person name="Earl A."/>
            <person name="Young S.K."/>
            <person name="Zeng Q."/>
            <person name="Gargeya S."/>
            <person name="Fitzgerald M."/>
            <person name="Haas B."/>
            <person name="Abouelleil A."/>
            <person name="Alvarado L."/>
            <person name="Arachchi H.M."/>
            <person name="Berlin A."/>
            <person name="Brown A."/>
            <person name="Chapman S.B."/>
            <person name="Chen Z."/>
            <person name="Dunbar C."/>
            <person name="Freedman E."/>
            <person name="Gearin G."/>
            <person name="Gellesch M."/>
            <person name="Goldberg J."/>
            <person name="Griggs A."/>
            <person name="Gujja S."/>
            <person name="Heiman D."/>
            <person name="Howarth C."/>
            <person name="Larson L."/>
            <person name="Lui A."/>
            <person name="MacDonald P.J.P."/>
            <person name="Montmayeur A."/>
            <person name="Murphy C."/>
            <person name="Neiman D."/>
            <person name="Pearson M."/>
            <person name="Priest M."/>
            <person name="Roberts A."/>
            <person name="Saif S."/>
            <person name="Shea T."/>
            <person name="Shenoy N."/>
            <person name="Sisk P."/>
            <person name="Stolte C."/>
            <person name="Sykes S."/>
            <person name="Wortman J."/>
            <person name="Nusbaum C."/>
            <person name="Birren B."/>
        </authorList>
    </citation>
    <scope>NUCLEOTIDE SEQUENCE</scope>
    <source>
        <strain evidence="2">NIH/UT8656</strain>
    </source>
</reference>
<feature type="domain" description="Metallo-beta-lactamase" evidence="1">
    <location>
        <begin position="28"/>
        <end position="113"/>
    </location>
</feature>
<gene>
    <name evidence="2" type="ORF">HMPREF1120_05598</name>
</gene>
<dbReference type="InterPro" id="IPR050855">
    <property type="entry name" value="NDM-1-like"/>
</dbReference>